<feature type="region of interest" description="Disordered" evidence="1">
    <location>
        <begin position="132"/>
        <end position="173"/>
    </location>
</feature>
<feature type="compositionally biased region" description="Polar residues" evidence="1">
    <location>
        <begin position="966"/>
        <end position="998"/>
    </location>
</feature>
<reference evidence="3" key="1">
    <citation type="journal article" date="2020" name="Stud. Mycol.">
        <title>101 Dothideomycetes genomes: a test case for predicting lifestyles and emergence of pathogens.</title>
        <authorList>
            <person name="Haridas S."/>
            <person name="Albert R."/>
            <person name="Binder M."/>
            <person name="Bloem J."/>
            <person name="Labutti K."/>
            <person name="Salamov A."/>
            <person name="Andreopoulos B."/>
            <person name="Baker S."/>
            <person name="Barry K."/>
            <person name="Bills G."/>
            <person name="Bluhm B."/>
            <person name="Cannon C."/>
            <person name="Castanera R."/>
            <person name="Culley D."/>
            <person name="Daum C."/>
            <person name="Ezra D."/>
            <person name="Gonzalez J."/>
            <person name="Henrissat B."/>
            <person name="Kuo A."/>
            <person name="Liang C."/>
            <person name="Lipzen A."/>
            <person name="Lutzoni F."/>
            <person name="Magnuson J."/>
            <person name="Mondo S."/>
            <person name="Nolan M."/>
            <person name="Ohm R."/>
            <person name="Pangilinan J."/>
            <person name="Park H.-J."/>
            <person name="Ramirez L."/>
            <person name="Alfaro M."/>
            <person name="Sun H."/>
            <person name="Tritt A."/>
            <person name="Yoshinaga Y."/>
            <person name="Zwiers L.-H."/>
            <person name="Turgeon B."/>
            <person name="Goodwin S."/>
            <person name="Spatafora J."/>
            <person name="Crous P."/>
            <person name="Grigoriev I."/>
        </authorList>
    </citation>
    <scope>NUCLEOTIDE SEQUENCE</scope>
    <source>
        <strain evidence="3">CBS 115976</strain>
    </source>
</reference>
<feature type="region of interest" description="Disordered" evidence="1">
    <location>
        <begin position="897"/>
        <end position="1037"/>
    </location>
</feature>
<protein>
    <recommendedName>
        <fullName evidence="2">DUF8004 domain-containing protein</fullName>
    </recommendedName>
</protein>
<feature type="compositionally biased region" description="Gly residues" evidence="1">
    <location>
        <begin position="153"/>
        <end position="173"/>
    </location>
</feature>
<dbReference type="Proteomes" id="UP000799302">
    <property type="component" value="Unassembled WGS sequence"/>
</dbReference>
<accession>A0A6A6UMT7</accession>
<feature type="region of interest" description="Disordered" evidence="1">
    <location>
        <begin position="258"/>
        <end position="285"/>
    </location>
</feature>
<evidence type="ECO:0000256" key="1">
    <source>
        <dbReference type="SAM" id="MobiDB-lite"/>
    </source>
</evidence>
<proteinExistence type="predicted"/>
<dbReference type="Pfam" id="PF26013">
    <property type="entry name" value="DUF8004"/>
    <property type="match status" value="1"/>
</dbReference>
<dbReference type="InterPro" id="IPR058317">
    <property type="entry name" value="DUF8004"/>
</dbReference>
<sequence length="1103" mass="122012">MASDRRKSLNRLSALFLPRTKTFDGPVGLSKDSPSPTARKVRKLSAPLLTAMSFSSNWPLPESAEHAAETQVPAASALVSQTSTSPPSHRAGHLSTPENALITSPLENGPKRSSTFPLAAPEVVTGQDQLEAPISPPFANAQRPRSASSSSFVGGGGPLQGGGGLQQGLGFPNGRGPVLPNVISTGVHSHSTADLLQPQQNQHHRLLKQQKSENALRHKASAATSANRAVSANAAIFQPSRAALIPPLPTDIPLPVQNTLQKPPLQKKKKSWLPGKSTSKMKHKKEPLPAAWIAALDEKVPYNLAPLATGSRIPELWQETGNVLVHLFPKSANKEPAIRINADLISSSSVLTSIAHGNLYSSASARQSRSSLGQGPVSFDPQSQRIQANTPGSTSISNSPNASHTDGSDNSREARGLVDVDESQMVHLYLPVELDNPNAHQLSQEDVQKLLLVRNLFAFLVGTSLICTPKYPSTFNVFCQISNLLFQYGFSNMDSSTFGEAANSSFEQYIQELGIVDVRHSTEHNIQALVLGERMRSSVLWNEAFVHAVGRYNDIYASHSEIFKALSPTGVSRIERAHMDLEKRIIRIGHQITDFDFPSVFAGIMNSRMAEERELVRFEQWRTAFNHTRKFMITYLKSKHKSWPPKKRKHAGLSVPALSRTVLQGLYNDIAVIYDLLVDRKHPSSRLKIMGRNAHPHMDRRIEALRKVLKEYDASGSPVYPVMPFDAPRLPRISPNDDDASNPKKVGKNELSVLLKASYNKDTHDARHPFSQLWQSFEFRSTTGMTIDKVANFRLGAWLFFYCVLQALPMLTVDAPVAKYTEGVDYFLCQPPRGRLQWSKEGTAWEWFRDPVTGVVTQLSKDAIDMSDEALYCLSHCWQMSAIWEQDLILYPGRPSTVTSEASRTPPMYAQGHPSLPTPPASEYSSEPRYSATSSQGHFSLYGQQHQAPGQMEPVQESYPREYPGSPQSYTQFESSPQLTAHDQSPRTYAQNYHQSSPDLLGLEAPSPFAQDEHREMGQPRSRNGSPYGLNRRGNRESILMMGLERLPVPQPSSPMSREQRSARTASMTFEEILAPPPGVQELDQKRARSRSRQTSRASALFI</sequence>
<dbReference type="PANTHER" id="PTHR39601:SF1">
    <property type="entry name" value="CHORIOGENIN HMINOR"/>
    <property type="match status" value="1"/>
</dbReference>
<feature type="compositionally biased region" description="Polar residues" evidence="1">
    <location>
        <begin position="380"/>
        <end position="405"/>
    </location>
</feature>
<feature type="region of interest" description="Disordered" evidence="1">
    <location>
        <begin position="21"/>
        <end position="42"/>
    </location>
</feature>
<name>A0A6A6UMT7_9PEZI</name>
<evidence type="ECO:0000313" key="4">
    <source>
        <dbReference type="Proteomes" id="UP000799302"/>
    </source>
</evidence>
<organism evidence="3 4">
    <name type="scientific">Microthyrium microscopicum</name>
    <dbReference type="NCBI Taxonomy" id="703497"/>
    <lineage>
        <taxon>Eukaryota</taxon>
        <taxon>Fungi</taxon>
        <taxon>Dikarya</taxon>
        <taxon>Ascomycota</taxon>
        <taxon>Pezizomycotina</taxon>
        <taxon>Dothideomycetes</taxon>
        <taxon>Dothideomycetes incertae sedis</taxon>
        <taxon>Microthyriales</taxon>
        <taxon>Microthyriaceae</taxon>
        <taxon>Microthyrium</taxon>
    </lineage>
</organism>
<feature type="region of interest" description="Disordered" evidence="1">
    <location>
        <begin position="366"/>
        <end position="412"/>
    </location>
</feature>
<feature type="region of interest" description="Disordered" evidence="1">
    <location>
        <begin position="1075"/>
        <end position="1103"/>
    </location>
</feature>
<feature type="compositionally biased region" description="Polar residues" evidence="1">
    <location>
        <begin position="96"/>
        <end position="116"/>
    </location>
</feature>
<feature type="region of interest" description="Disordered" evidence="1">
    <location>
        <begin position="62"/>
        <end position="116"/>
    </location>
</feature>
<feature type="compositionally biased region" description="Low complexity" evidence="1">
    <location>
        <begin position="366"/>
        <end position="375"/>
    </location>
</feature>
<dbReference type="AlphaFoldDB" id="A0A6A6UMT7"/>
<feature type="compositionally biased region" description="Polar residues" evidence="1">
    <location>
        <begin position="78"/>
        <end position="87"/>
    </location>
</feature>
<evidence type="ECO:0000313" key="3">
    <source>
        <dbReference type="EMBL" id="KAF2672773.1"/>
    </source>
</evidence>
<keyword evidence="4" id="KW-1185">Reference proteome</keyword>
<feature type="region of interest" description="Disordered" evidence="1">
    <location>
        <begin position="1047"/>
        <end position="1066"/>
    </location>
</feature>
<dbReference type="EMBL" id="MU004231">
    <property type="protein sequence ID" value="KAF2672773.1"/>
    <property type="molecule type" value="Genomic_DNA"/>
</dbReference>
<evidence type="ECO:0000259" key="2">
    <source>
        <dbReference type="Pfam" id="PF26013"/>
    </source>
</evidence>
<dbReference type="OrthoDB" id="5300331at2759"/>
<feature type="domain" description="DUF8004" evidence="2">
    <location>
        <begin position="504"/>
        <end position="597"/>
    </location>
</feature>
<feature type="compositionally biased region" description="Polar residues" evidence="1">
    <location>
        <begin position="931"/>
        <end position="948"/>
    </location>
</feature>
<gene>
    <name evidence="3" type="ORF">BT63DRAFT_450800</name>
</gene>
<dbReference type="PANTHER" id="PTHR39601">
    <property type="entry name" value="CHORIOGENIN HMINOR"/>
    <property type="match status" value="1"/>
</dbReference>